<dbReference type="PANTHER" id="PTHR44699:SF2">
    <property type="entry name" value="IMMUNOGLOBULIN SUPERFAMILY MEMBER 11-LIKE"/>
    <property type="match status" value="1"/>
</dbReference>
<proteinExistence type="predicted"/>
<dbReference type="InParanoid" id="A0A673WPC4"/>
<evidence type="ECO:0000313" key="1">
    <source>
        <dbReference type="Ensembl" id="ENSSTUP00000009966.1"/>
    </source>
</evidence>
<dbReference type="PANTHER" id="PTHR44699">
    <property type="entry name" value="IMMUNOGLOBULIN SUPERFAMILY MEMBER 11"/>
    <property type="match status" value="1"/>
</dbReference>
<reference evidence="1" key="2">
    <citation type="submission" date="2025-09" db="UniProtKB">
        <authorList>
            <consortium name="Ensembl"/>
        </authorList>
    </citation>
    <scope>IDENTIFICATION</scope>
</reference>
<protein>
    <submittedName>
        <fullName evidence="1">Uncharacterized protein</fullName>
    </submittedName>
</protein>
<dbReference type="Proteomes" id="UP000472277">
    <property type="component" value="Chromosome 12"/>
</dbReference>
<organism evidence="1 2">
    <name type="scientific">Salmo trutta</name>
    <name type="common">Brown trout</name>
    <dbReference type="NCBI Taxonomy" id="8032"/>
    <lineage>
        <taxon>Eukaryota</taxon>
        <taxon>Metazoa</taxon>
        <taxon>Chordata</taxon>
        <taxon>Craniata</taxon>
        <taxon>Vertebrata</taxon>
        <taxon>Euteleostomi</taxon>
        <taxon>Actinopterygii</taxon>
        <taxon>Neopterygii</taxon>
        <taxon>Teleostei</taxon>
        <taxon>Protacanthopterygii</taxon>
        <taxon>Salmoniformes</taxon>
        <taxon>Salmonidae</taxon>
        <taxon>Salmoninae</taxon>
        <taxon>Salmo</taxon>
    </lineage>
</organism>
<keyword evidence="2" id="KW-1185">Reference proteome</keyword>
<name>A0A673WPC4_SALTR</name>
<sequence>ASEDGRHLIWSFCPMLFHCAGAVRVTLRDQSGGGSRRLCDPALLCSFFTMIPLSRLKIIWTFAPFSDPDSPTQVLLDHGQVIENPSLTGRAGFAGKKSRFWADETYLKTGRPYCMVVNTNQWLYPITSVVLTGDLSGSVQIVNISSGISGLCGPHLQTVPLRFSRSMALVLLWLHRSGQEKKEEEFYNEVRYTPSLIKRSFV</sequence>
<evidence type="ECO:0000313" key="2">
    <source>
        <dbReference type="Proteomes" id="UP000472277"/>
    </source>
</evidence>
<dbReference type="AlphaFoldDB" id="A0A673WPC4"/>
<dbReference type="GeneTree" id="ENSGT00990000212328"/>
<dbReference type="Ensembl" id="ENSSTUT00000010623.1">
    <property type="protein sequence ID" value="ENSSTUP00000009966.1"/>
    <property type="gene ID" value="ENSSTUG00000004835.1"/>
</dbReference>
<reference evidence="1" key="1">
    <citation type="submission" date="2025-08" db="UniProtKB">
        <authorList>
            <consortium name="Ensembl"/>
        </authorList>
    </citation>
    <scope>IDENTIFICATION</scope>
</reference>
<accession>A0A673WPC4</accession>
<dbReference type="InterPro" id="IPR042758">
    <property type="entry name" value="IGSF11"/>
</dbReference>